<comment type="subcellular location">
    <subcellularLocation>
        <location evidence="1">Cell outer membrane</location>
        <topology evidence="1">Multi-pass membrane protein</topology>
    </subcellularLocation>
</comment>
<keyword evidence="2" id="KW-0675">Receptor</keyword>
<evidence type="ECO:0000313" key="2">
    <source>
        <dbReference type="EMBL" id="RGS57014.1"/>
    </source>
</evidence>
<accession>A0A3E5BVR0</accession>
<dbReference type="InterPro" id="IPR008969">
    <property type="entry name" value="CarboxyPept-like_regulatory"/>
</dbReference>
<dbReference type="GO" id="GO:0009279">
    <property type="term" value="C:cell outer membrane"/>
    <property type="evidence" value="ECO:0007669"/>
    <property type="project" value="UniProtKB-SubCell"/>
</dbReference>
<dbReference type="FunFam" id="2.60.40.1120:FF:000003">
    <property type="entry name" value="Outer membrane protein Omp121"/>
    <property type="match status" value="1"/>
</dbReference>
<evidence type="ECO:0000256" key="1">
    <source>
        <dbReference type="PROSITE-ProRule" id="PRU01360"/>
    </source>
</evidence>
<dbReference type="NCBIfam" id="TIGR04057">
    <property type="entry name" value="SusC_RagA_signa"/>
    <property type="match status" value="1"/>
</dbReference>
<gene>
    <name evidence="2" type="ORF">DWX87_03025</name>
</gene>
<dbReference type="Pfam" id="PF07715">
    <property type="entry name" value="Plug"/>
    <property type="match status" value="1"/>
</dbReference>
<dbReference type="Pfam" id="PF13715">
    <property type="entry name" value="CarbopepD_reg_2"/>
    <property type="match status" value="1"/>
</dbReference>
<reference evidence="2 3" key="1">
    <citation type="submission" date="2018-08" db="EMBL/GenBank/DDBJ databases">
        <title>A genome reference for cultivated species of the human gut microbiota.</title>
        <authorList>
            <person name="Zou Y."/>
            <person name="Xue W."/>
            <person name="Luo G."/>
        </authorList>
    </citation>
    <scope>NUCLEOTIDE SEQUENCE [LARGE SCALE GENOMIC DNA]</scope>
    <source>
        <strain evidence="2 3">AF21-53</strain>
    </source>
</reference>
<keyword evidence="1" id="KW-0998">Cell outer membrane</keyword>
<dbReference type="FunFam" id="2.170.130.10:FF:000003">
    <property type="entry name" value="SusC/RagA family TonB-linked outer membrane protein"/>
    <property type="match status" value="1"/>
</dbReference>
<dbReference type="InterPro" id="IPR018247">
    <property type="entry name" value="EF_Hand_1_Ca_BS"/>
</dbReference>
<dbReference type="InterPro" id="IPR023996">
    <property type="entry name" value="TonB-dep_OMP_SusC/RagA"/>
</dbReference>
<dbReference type="PROSITE" id="PS00018">
    <property type="entry name" value="EF_HAND_1"/>
    <property type="match status" value="1"/>
</dbReference>
<dbReference type="AlphaFoldDB" id="A0A3E5BVR0"/>
<name>A0A3E5BVR0_BACUN</name>
<comment type="caution">
    <text evidence="2">The sequence shown here is derived from an EMBL/GenBank/DDBJ whole genome shotgun (WGS) entry which is preliminary data.</text>
</comment>
<dbReference type="InterPro" id="IPR037066">
    <property type="entry name" value="Plug_dom_sf"/>
</dbReference>
<dbReference type="SUPFAM" id="SSF56935">
    <property type="entry name" value="Porins"/>
    <property type="match status" value="1"/>
</dbReference>
<comment type="similarity">
    <text evidence="1">Belongs to the TonB-dependent receptor family.</text>
</comment>
<evidence type="ECO:0000313" key="3">
    <source>
        <dbReference type="Proteomes" id="UP000285283"/>
    </source>
</evidence>
<dbReference type="NCBIfam" id="TIGR04056">
    <property type="entry name" value="OMP_RagA_SusC"/>
    <property type="match status" value="1"/>
</dbReference>
<dbReference type="Gene3D" id="2.170.130.10">
    <property type="entry name" value="TonB-dependent receptor, plug domain"/>
    <property type="match status" value="1"/>
</dbReference>
<keyword evidence="1" id="KW-0813">Transport</keyword>
<keyword evidence="1" id="KW-0472">Membrane</keyword>
<dbReference type="InterPro" id="IPR039426">
    <property type="entry name" value="TonB-dep_rcpt-like"/>
</dbReference>
<sequence>MNYVMKRIFLLITLLSLIAQGISAQNGNVSVTGRVTSAIDSEPLIGVTVSVKGNSTQGTVTDIDGKFKLSVASDAVLSVSYIGYKTKEVSVNGHTNIDIVLNEDSELLEEVVVVGYGTQKKANLTGAVTSMKNDDLLKAKAANSTNVLIGRMPGIIAKQASGEPGADYSSIYIRGIATFRGDTSPAYIIDGVERSSSDFARMDPNDIESINVLKDAASAAIFGMRGANGVIVITTKRGAQAKPTIKYSGNLSLTSPTKLPKYANSYDYARLYNQFMGQEIYSAEEIEKFRDGSDRESYPNTNWYDEMLSSYAVEQQHNVSVSGGSDKMRYYVSGGFLNQGGLWDDINYKRYNLRSNIDSDITSTTHLKVDLSGRVEKSLNSGSASGIFAALMRNTPVLLCRYDDGRFAVPDATHTNVVAYNQPGGSYGKSKTFVGDAVVELEQKLNVITQGLSIKGTMAYSYQNGSSKNWTVSPYIYSKQADGSYLLAPRTSPSLGLGKSNIENQEYQLQLNYDRSFGNHNISAMAMALEKKSRYENSSMQRVSFDSEVLDQMDAGNSTDQTLSAYDTKTARISYLGRLNYNFANRYLAEFNIRRDASENFAPSHRWGTFMSGSLGWVISEEKFFEPLRQTIDFLKIRASYGTLGNDNTGSVAYPYYSRYELYSGGTASNYLPNNRGDYAFGSNVTKGLVPGAVANELATWERATKFNIALDIDLWNSLSFSIDYFTENRSHILLQRYDEVPGSFGATLPLENLGKVKNKGVDMSLTYHKRMGDFDWSIGGNFTYAHNEIVEMAEAAGTSEYMRKTGRPINGYYGYKTDGLFQSQEEIDNYAKQEVAGSNYVTQPGDIKYVDVNGDNVVNSDDMTYLGNGNVPEIVYGINGALKWKNVDFSFLLQGAGRVQVYLNGSIIQPYFNQGNLPQLWITDSWSETNRNARYPRLANTTHNLPATDVSCVETYLYDASYLRLKNIEIGYNLPQKWLSTLNITGLRVYVNATNLLTFTSVPQIDPENIHSQGWSYPQMKAFNFGLTLQF</sequence>
<dbReference type="SUPFAM" id="SSF49464">
    <property type="entry name" value="Carboxypeptidase regulatory domain-like"/>
    <property type="match status" value="1"/>
</dbReference>
<protein>
    <submittedName>
        <fullName evidence="2">TonB-dependent receptor</fullName>
    </submittedName>
</protein>
<dbReference type="Gene3D" id="2.60.40.1120">
    <property type="entry name" value="Carboxypeptidase-like, regulatory domain"/>
    <property type="match status" value="1"/>
</dbReference>
<dbReference type="EMBL" id="QRVP01000002">
    <property type="protein sequence ID" value="RGS57014.1"/>
    <property type="molecule type" value="Genomic_DNA"/>
</dbReference>
<dbReference type="InterPro" id="IPR023997">
    <property type="entry name" value="TonB-dep_OMP_SusC/RagA_CS"/>
</dbReference>
<keyword evidence="1" id="KW-0812">Transmembrane</keyword>
<dbReference type="Proteomes" id="UP000285283">
    <property type="component" value="Unassembled WGS sequence"/>
</dbReference>
<proteinExistence type="inferred from homology"/>
<keyword evidence="1" id="KW-1134">Transmembrane beta strand</keyword>
<organism evidence="2 3">
    <name type="scientific">Bacteroides uniformis</name>
    <dbReference type="NCBI Taxonomy" id="820"/>
    <lineage>
        <taxon>Bacteria</taxon>
        <taxon>Pseudomonadati</taxon>
        <taxon>Bacteroidota</taxon>
        <taxon>Bacteroidia</taxon>
        <taxon>Bacteroidales</taxon>
        <taxon>Bacteroidaceae</taxon>
        <taxon>Bacteroides</taxon>
    </lineage>
</organism>
<dbReference type="PROSITE" id="PS52016">
    <property type="entry name" value="TONB_DEPENDENT_REC_3"/>
    <property type="match status" value="1"/>
</dbReference>
<dbReference type="InterPro" id="IPR012910">
    <property type="entry name" value="Plug_dom"/>
</dbReference>